<sequence>MTKRAATTEIVSKISPLLIQGAVERTGSDDIPGGYCADLHMWVVDGCPIVEARSEIAELTTKTEAQIERDDTGEPSLLEMQTKTLSQVERDDQDFEIGLLELATKTANRPERDD</sequence>
<protein>
    <submittedName>
        <fullName evidence="1">Uncharacterized protein</fullName>
    </submittedName>
</protein>
<dbReference type="AlphaFoldDB" id="A0A935K9T6"/>
<name>A0A935K9T6_9RHOO</name>
<gene>
    <name evidence="1" type="ORF">IPJ38_10040</name>
</gene>
<proteinExistence type="predicted"/>
<dbReference type="EMBL" id="JADJMS010000020">
    <property type="protein sequence ID" value="MBK7415380.1"/>
    <property type="molecule type" value="Genomic_DNA"/>
</dbReference>
<evidence type="ECO:0000313" key="1">
    <source>
        <dbReference type="EMBL" id="MBK7415380.1"/>
    </source>
</evidence>
<reference evidence="1 2" key="1">
    <citation type="submission" date="2020-10" db="EMBL/GenBank/DDBJ databases">
        <title>Connecting structure to function with the recovery of over 1000 high-quality activated sludge metagenome-assembled genomes encoding full-length rRNA genes using long-read sequencing.</title>
        <authorList>
            <person name="Singleton C.M."/>
            <person name="Petriglieri F."/>
            <person name="Kristensen J.M."/>
            <person name="Kirkegaard R.H."/>
            <person name="Michaelsen T.Y."/>
            <person name="Andersen M.H."/>
            <person name="Karst S.M."/>
            <person name="Dueholm M.S."/>
            <person name="Nielsen P.H."/>
            <person name="Albertsen M."/>
        </authorList>
    </citation>
    <scope>NUCLEOTIDE SEQUENCE [LARGE SCALE GENOMIC DNA]</scope>
    <source>
        <strain evidence="1">EsbW_18-Q3-R4-48_BATAC.463</strain>
    </source>
</reference>
<accession>A0A935K9T6</accession>
<dbReference type="Proteomes" id="UP000739411">
    <property type="component" value="Unassembled WGS sequence"/>
</dbReference>
<evidence type="ECO:0000313" key="2">
    <source>
        <dbReference type="Proteomes" id="UP000739411"/>
    </source>
</evidence>
<organism evidence="1 2">
    <name type="scientific">Candidatus Dechloromonas phosphorivorans</name>
    <dbReference type="NCBI Taxonomy" id="2899244"/>
    <lineage>
        <taxon>Bacteria</taxon>
        <taxon>Pseudomonadati</taxon>
        <taxon>Pseudomonadota</taxon>
        <taxon>Betaproteobacteria</taxon>
        <taxon>Rhodocyclales</taxon>
        <taxon>Azonexaceae</taxon>
        <taxon>Dechloromonas</taxon>
    </lineage>
</organism>
<comment type="caution">
    <text evidence="1">The sequence shown here is derived from an EMBL/GenBank/DDBJ whole genome shotgun (WGS) entry which is preliminary data.</text>
</comment>